<proteinExistence type="predicted"/>
<evidence type="ECO:0000313" key="2">
    <source>
        <dbReference type="EMBL" id="STZ69509.1"/>
    </source>
</evidence>
<dbReference type="RefSeq" id="WP_115092227.1">
    <property type="nucleotide sequence ID" value="NZ_CP068107.1"/>
</dbReference>
<dbReference type="EMBL" id="UGQL01000002">
    <property type="protein sequence ID" value="STZ69509.1"/>
    <property type="molecule type" value="Genomic_DNA"/>
</dbReference>
<evidence type="ECO:0000313" key="3">
    <source>
        <dbReference type="Proteomes" id="UP000255024"/>
    </source>
</evidence>
<sequence length="165" mass="18629">MKKGIVLAIMAVVFASCKDGKEHPKQEPVASQAQTEVTQTANLDWLLGNWKRTNDEAGRSTFETWKKTSATQYDGIGYTLAQGDTLSKEYMKVEQVNGQWSLFVRTSDEADTVEFKVAELKENTLLCVNEAHDFPTHIAYHFDGDKLKAKVSNKDMVIDFDFVKE</sequence>
<accession>A0A378U2K3</accession>
<dbReference type="Proteomes" id="UP000255024">
    <property type="component" value="Unassembled WGS sequence"/>
</dbReference>
<dbReference type="Pfam" id="PF19780">
    <property type="entry name" value="DUF6265"/>
    <property type="match status" value="1"/>
</dbReference>
<dbReference type="InterPro" id="IPR046232">
    <property type="entry name" value="DUF6265"/>
</dbReference>
<feature type="domain" description="DUF6265" evidence="1">
    <location>
        <begin position="44"/>
        <end position="152"/>
    </location>
</feature>
<dbReference type="PROSITE" id="PS51257">
    <property type="entry name" value="PROKAR_LIPOPROTEIN"/>
    <property type="match status" value="1"/>
</dbReference>
<name>A0A378U2K3_MYROD</name>
<reference evidence="2 3" key="1">
    <citation type="submission" date="2018-06" db="EMBL/GenBank/DDBJ databases">
        <authorList>
            <consortium name="Pathogen Informatics"/>
            <person name="Doyle S."/>
        </authorList>
    </citation>
    <scope>NUCLEOTIDE SEQUENCE [LARGE SCALE GENOMIC DNA]</scope>
    <source>
        <strain evidence="2 3">NCTC11179</strain>
    </source>
</reference>
<dbReference type="AlphaFoldDB" id="A0A378U2K3"/>
<evidence type="ECO:0000259" key="1">
    <source>
        <dbReference type="Pfam" id="PF19780"/>
    </source>
</evidence>
<organism evidence="2 3">
    <name type="scientific">Myroides odoratus</name>
    <name type="common">Flavobacterium odoratum</name>
    <dbReference type="NCBI Taxonomy" id="256"/>
    <lineage>
        <taxon>Bacteria</taxon>
        <taxon>Pseudomonadati</taxon>
        <taxon>Bacteroidota</taxon>
        <taxon>Flavobacteriia</taxon>
        <taxon>Flavobacteriales</taxon>
        <taxon>Flavobacteriaceae</taxon>
        <taxon>Myroides</taxon>
    </lineage>
</organism>
<protein>
    <recommendedName>
        <fullName evidence="1">DUF6265 domain-containing protein</fullName>
    </recommendedName>
</protein>
<gene>
    <name evidence="2" type="ORF">NCTC11179_03015</name>
</gene>
<keyword evidence="3" id="KW-1185">Reference proteome</keyword>